<feature type="transmembrane region" description="Helical" evidence="8">
    <location>
        <begin position="468"/>
        <end position="488"/>
    </location>
</feature>
<comment type="subcellular location">
    <subcellularLocation>
        <location evidence="1">Membrane</location>
        <topology evidence="1">Multi-pass membrane protein</topology>
    </subcellularLocation>
</comment>
<feature type="transmembrane region" description="Helical" evidence="8">
    <location>
        <begin position="88"/>
        <end position="109"/>
    </location>
</feature>
<organism evidence="10 11">
    <name type="scientific">Trypanosoma conorhini</name>
    <dbReference type="NCBI Taxonomy" id="83891"/>
    <lineage>
        <taxon>Eukaryota</taxon>
        <taxon>Discoba</taxon>
        <taxon>Euglenozoa</taxon>
        <taxon>Kinetoplastea</taxon>
        <taxon>Metakinetoplastina</taxon>
        <taxon>Trypanosomatida</taxon>
        <taxon>Trypanosomatidae</taxon>
        <taxon>Trypanosoma</taxon>
    </lineage>
</organism>
<evidence type="ECO:0000256" key="5">
    <source>
        <dbReference type="ARBA" id="ARBA00022989"/>
    </source>
</evidence>
<keyword evidence="11" id="KW-1185">Reference proteome</keyword>
<sequence length="1179" mass="129181">MTKSSYLSSSYTVGCAAAGLPDGPHASTEYEGFGSYNRTAMARVARSWQRPATLETTYVGADNLPVGVTHNDSILLVKRRTKRTWDGVFLPVSVSIFGVVLFFRLPWVIGECGLWLSFVGIALSFFVTLLVTCSLAAISTNGYVGDGGAYMMISRCLGPQLGVTIGTALVLANTLASAMYLVGGVNAVAPALGNDTLTHWLTTEAYSVTVVGSSLTLLFLLLVSLLKLDRFFQLVCFALALVAMLNFVVSAFVRTTPLPAEGYTGVSGETLRDNWSPQFSDGTDFQEALFVLFPGVCGLMCGIAGSGELRNGPKAIPKGVMYAWFLSLGTYLVTAVVVAASFERSFLKTDYHILERASFWPAFIPGEFTASFAAVLSGLVGSSRVLNAIAADDILPLCFFQWLARCRPQVSVLLLYAATQVLLLFGNSYTLVSAFTTQIFLATFLSLNVSVFLSSAVGLTSFRPTFSFFNTLTALTGALASLTLMFFIDPLMASGVLLFLLVALVLADVYIDPARVYWGDASQPLLFHIVRKFLLRLDERRAHVRHWRPSIIHVVTDPLCSLNLIHLANNMKKGGLYEVGLVLGGDFHSTTKSVFRWKGWLMDFIEASGVKAFPVVMSAADLRFAVQSMLRLCGLGSMRPNTLLLSMDELLQRDHFDAIYAAFRKTAVDVSSPRASAEEQIPEEGGGEGHGREGHPAQPPPVSRRIPSPAAQQAAAANSMAAVQPNSPLALARHGVARRCPLTSGSASYRRRHIIRDDTDEASLRAVGVSPPFPHGEHQADNWIEALAEEQSGLFSPQEASSFCSSFVLPPEVHTLPELSFCGVREAARGEEESLEPEEDWSEWLKQSMCGSGRLVEAAAADATSEARPPRGPSSAVEHAARERQHGEGGRTQNTPTRKYRTPRPLRWGLFRSGRTDADEDDEQRLVEQMILHRQNAQLLGGPDLVGYRDTTEFCCIVRDAVHAFMNVVIARNMDLLDTEAIEEKGKERKWFIDVWLPDEDDVALFLMAHCLRLTSIWERHAVVRVVSVVALKDDVPQEVKETHALLKAHRLVASPRVIALEEVMGHYGVSDVAVMARRFADPQTRPGVINALVRAEVERTRQRVALLMTRVPPFPPERQCTHTMRSRDGSDEDAADGGDGELRRQAEAWLDALREMTAKLPPCLLLTGGMLRCRSTDW</sequence>
<feature type="region of interest" description="Disordered" evidence="7">
    <location>
        <begin position="1116"/>
        <end position="1142"/>
    </location>
</feature>
<feature type="transmembrane region" description="Helical" evidence="8">
    <location>
        <begin position="205"/>
        <end position="226"/>
    </location>
</feature>
<dbReference type="GO" id="GO:1990573">
    <property type="term" value="P:potassium ion import across plasma membrane"/>
    <property type="evidence" value="ECO:0007669"/>
    <property type="project" value="TreeGrafter"/>
</dbReference>
<dbReference type="Proteomes" id="UP000284403">
    <property type="component" value="Unassembled WGS sequence"/>
</dbReference>
<feature type="transmembrane region" description="Helical" evidence="8">
    <location>
        <begin position="410"/>
        <end position="432"/>
    </location>
</feature>
<evidence type="ECO:0000256" key="2">
    <source>
        <dbReference type="ARBA" id="ARBA00010593"/>
    </source>
</evidence>
<dbReference type="InterPro" id="IPR004841">
    <property type="entry name" value="AA-permease/SLC12A_dom"/>
</dbReference>
<keyword evidence="6 8" id="KW-0472">Membrane</keyword>
<dbReference type="GO" id="GO:0016020">
    <property type="term" value="C:membrane"/>
    <property type="evidence" value="ECO:0007669"/>
    <property type="project" value="UniProtKB-SubCell"/>
</dbReference>
<comment type="caution">
    <text evidence="10">The sequence shown here is derived from an EMBL/GenBank/DDBJ whole genome shotgun (WGS) entry which is preliminary data.</text>
</comment>
<dbReference type="AlphaFoldDB" id="A0A3R7NG76"/>
<evidence type="ECO:0000256" key="7">
    <source>
        <dbReference type="SAM" id="MobiDB-lite"/>
    </source>
</evidence>
<feature type="transmembrane region" description="Helical" evidence="8">
    <location>
        <begin position="288"/>
        <end position="309"/>
    </location>
</feature>
<dbReference type="InterPro" id="IPR004842">
    <property type="entry name" value="SLC12A_fam"/>
</dbReference>
<dbReference type="EMBL" id="MKKU01000241">
    <property type="protein sequence ID" value="RNF18135.1"/>
    <property type="molecule type" value="Genomic_DNA"/>
</dbReference>
<proteinExistence type="inferred from homology"/>
<comment type="similarity">
    <text evidence="2">Belongs to the SLC12A transporter family.</text>
</comment>
<evidence type="ECO:0000313" key="10">
    <source>
        <dbReference type="EMBL" id="RNF18135.1"/>
    </source>
</evidence>
<feature type="transmembrane region" description="Helical" evidence="8">
    <location>
        <begin position="362"/>
        <end position="380"/>
    </location>
</feature>
<name>A0A3R7NG76_9TRYP</name>
<dbReference type="GO" id="GO:0006884">
    <property type="term" value="P:cell volume homeostasis"/>
    <property type="evidence" value="ECO:0007669"/>
    <property type="project" value="TreeGrafter"/>
</dbReference>
<dbReference type="GeneID" id="40318249"/>
<keyword evidence="5 8" id="KW-1133">Transmembrane helix</keyword>
<feature type="compositionally biased region" description="Acidic residues" evidence="7">
    <location>
        <begin position="1131"/>
        <end position="1140"/>
    </location>
</feature>
<dbReference type="Pfam" id="PF00324">
    <property type="entry name" value="AA_permease"/>
    <property type="match status" value="1"/>
</dbReference>
<accession>A0A3R7NG76</accession>
<feature type="transmembrane region" description="Helical" evidence="8">
    <location>
        <begin position="321"/>
        <end position="342"/>
    </location>
</feature>
<protein>
    <submittedName>
        <fullName evidence="10">Putative solute carrier family 12 member 9-like</fullName>
    </submittedName>
</protein>
<dbReference type="GO" id="GO:0015379">
    <property type="term" value="F:potassium:chloride symporter activity"/>
    <property type="evidence" value="ECO:0007669"/>
    <property type="project" value="TreeGrafter"/>
</dbReference>
<keyword evidence="3" id="KW-0813">Transport</keyword>
<dbReference type="FunFam" id="1.20.1740.10:FF:000013">
    <property type="entry name" value="Solute carrier family 12 member"/>
    <property type="match status" value="1"/>
</dbReference>
<dbReference type="GO" id="GO:0055064">
    <property type="term" value="P:chloride ion homeostasis"/>
    <property type="evidence" value="ECO:0007669"/>
    <property type="project" value="TreeGrafter"/>
</dbReference>
<evidence type="ECO:0000256" key="3">
    <source>
        <dbReference type="ARBA" id="ARBA00022448"/>
    </source>
</evidence>
<dbReference type="PANTHER" id="PTHR11827">
    <property type="entry name" value="SOLUTE CARRIER FAMILY 12, CATION COTRANSPORTERS"/>
    <property type="match status" value="1"/>
</dbReference>
<feature type="domain" description="Amino acid permease/ SLC12A" evidence="9">
    <location>
        <begin position="95"/>
        <end position="551"/>
    </location>
</feature>
<feature type="transmembrane region" description="Helical" evidence="8">
    <location>
        <begin position="439"/>
        <end position="462"/>
    </location>
</feature>
<keyword evidence="4 8" id="KW-0812">Transmembrane</keyword>
<gene>
    <name evidence="10" type="ORF">Tco025E_04638</name>
</gene>
<feature type="transmembrane region" description="Helical" evidence="8">
    <location>
        <begin position="161"/>
        <end position="185"/>
    </location>
</feature>
<evidence type="ECO:0000256" key="4">
    <source>
        <dbReference type="ARBA" id="ARBA00022692"/>
    </source>
</evidence>
<reference evidence="10 11" key="1">
    <citation type="journal article" date="2018" name="BMC Genomics">
        <title>Genomic comparison of Trypanosoma conorhini and Trypanosoma rangeli to Trypanosoma cruzi strains of high and low virulence.</title>
        <authorList>
            <person name="Bradwell K.R."/>
            <person name="Koparde V.N."/>
            <person name="Matveyev A.V."/>
            <person name="Serrano M.G."/>
            <person name="Alves J.M."/>
            <person name="Parikh H."/>
            <person name="Huang B."/>
            <person name="Lee V."/>
            <person name="Espinosa-Alvarez O."/>
            <person name="Ortiz P.A."/>
            <person name="Costa-Martins A.G."/>
            <person name="Teixeira M.M."/>
            <person name="Buck G.A."/>
        </authorList>
    </citation>
    <scope>NUCLEOTIDE SEQUENCE [LARGE SCALE GENOMIC DNA]</scope>
    <source>
        <strain evidence="10 11">025E</strain>
    </source>
</reference>
<dbReference type="GO" id="GO:0055075">
    <property type="term" value="P:potassium ion homeostasis"/>
    <property type="evidence" value="ECO:0007669"/>
    <property type="project" value="TreeGrafter"/>
</dbReference>
<dbReference type="OrthoDB" id="2020542at2759"/>
<feature type="region of interest" description="Disordered" evidence="7">
    <location>
        <begin position="860"/>
        <end position="900"/>
    </location>
</feature>
<evidence type="ECO:0000256" key="6">
    <source>
        <dbReference type="ARBA" id="ARBA00023136"/>
    </source>
</evidence>
<feature type="transmembrane region" description="Helical" evidence="8">
    <location>
        <begin position="231"/>
        <end position="253"/>
    </location>
</feature>
<evidence type="ECO:0000259" key="9">
    <source>
        <dbReference type="Pfam" id="PF00324"/>
    </source>
</evidence>
<evidence type="ECO:0000256" key="8">
    <source>
        <dbReference type="SAM" id="Phobius"/>
    </source>
</evidence>
<evidence type="ECO:0000256" key="1">
    <source>
        <dbReference type="ARBA" id="ARBA00004141"/>
    </source>
</evidence>
<feature type="transmembrane region" description="Helical" evidence="8">
    <location>
        <begin position="115"/>
        <end position="140"/>
    </location>
</feature>
<dbReference type="RefSeq" id="XP_029228378.1">
    <property type="nucleotide sequence ID" value="XM_029371548.1"/>
</dbReference>
<feature type="compositionally biased region" description="Basic and acidic residues" evidence="7">
    <location>
        <begin position="879"/>
        <end position="889"/>
    </location>
</feature>
<dbReference type="Gene3D" id="1.20.1740.10">
    <property type="entry name" value="Amino acid/polyamine transporter I"/>
    <property type="match status" value="1"/>
</dbReference>
<dbReference type="PANTHER" id="PTHR11827:SF72">
    <property type="entry name" value="GH08340P"/>
    <property type="match status" value="1"/>
</dbReference>
<feature type="compositionally biased region" description="Low complexity" evidence="7">
    <location>
        <begin position="710"/>
        <end position="721"/>
    </location>
</feature>
<evidence type="ECO:0000313" key="11">
    <source>
        <dbReference type="Proteomes" id="UP000284403"/>
    </source>
</evidence>
<feature type="region of interest" description="Disordered" evidence="7">
    <location>
        <begin position="671"/>
        <end position="721"/>
    </location>
</feature>